<evidence type="ECO:0000256" key="1">
    <source>
        <dbReference type="SAM" id="MobiDB-lite"/>
    </source>
</evidence>
<dbReference type="HOGENOM" id="CLU_1504384_0_0_1"/>
<reference evidence="2 3" key="1">
    <citation type="submission" date="2014-06" db="EMBL/GenBank/DDBJ databases">
        <title>Evolutionary Origins and Diversification of the Mycorrhizal Mutualists.</title>
        <authorList>
            <consortium name="DOE Joint Genome Institute"/>
            <consortium name="Mycorrhizal Genomics Consortium"/>
            <person name="Kohler A."/>
            <person name="Kuo A."/>
            <person name="Nagy L.G."/>
            <person name="Floudas D."/>
            <person name="Copeland A."/>
            <person name="Barry K.W."/>
            <person name="Cichocki N."/>
            <person name="Veneault-Fourrey C."/>
            <person name="LaButti K."/>
            <person name="Lindquist E.A."/>
            <person name="Lipzen A."/>
            <person name="Lundell T."/>
            <person name="Morin E."/>
            <person name="Murat C."/>
            <person name="Riley R."/>
            <person name="Ohm R."/>
            <person name="Sun H."/>
            <person name="Tunlid A."/>
            <person name="Henrissat B."/>
            <person name="Grigoriev I.V."/>
            <person name="Hibbett D.S."/>
            <person name="Martin F."/>
        </authorList>
    </citation>
    <scope>NUCLEOTIDE SEQUENCE [LARGE SCALE GENOMIC DNA]</scope>
    <source>
        <strain evidence="2 3">SS14</strain>
    </source>
</reference>
<proteinExistence type="predicted"/>
<evidence type="ECO:0000313" key="2">
    <source>
        <dbReference type="EMBL" id="KIJ40887.1"/>
    </source>
</evidence>
<gene>
    <name evidence="2" type="ORF">M422DRAFT_256068</name>
</gene>
<evidence type="ECO:0000313" key="3">
    <source>
        <dbReference type="Proteomes" id="UP000054279"/>
    </source>
</evidence>
<protein>
    <submittedName>
        <fullName evidence="2">Uncharacterized protein</fullName>
    </submittedName>
</protein>
<accession>A0A0C9VHM6</accession>
<dbReference type="EMBL" id="KN837140">
    <property type="protein sequence ID" value="KIJ40887.1"/>
    <property type="molecule type" value="Genomic_DNA"/>
</dbReference>
<feature type="region of interest" description="Disordered" evidence="1">
    <location>
        <begin position="76"/>
        <end position="117"/>
    </location>
</feature>
<sequence length="179" mass="19454">MSTSQDADSDIEMLENPPSQAGVTRKRVKSDNASPQKDGKQGPSKKKRNIAAAPAPHTTCLSAAAAVDTRLKLAAKTPSPIGHKPRSASVPLSPQKGSQIEEEDLEDPILHLPEPSKIRTNKEDTALVKLFFTEPDKGDKADLRYCKICQEIQLHDSPHSVSSYSQTTLNDSLHRAEHG</sequence>
<dbReference type="AlphaFoldDB" id="A0A0C9VHM6"/>
<keyword evidence="3" id="KW-1185">Reference proteome</keyword>
<feature type="region of interest" description="Disordered" evidence="1">
    <location>
        <begin position="157"/>
        <end position="179"/>
    </location>
</feature>
<feature type="compositionally biased region" description="Polar residues" evidence="1">
    <location>
        <begin position="159"/>
        <end position="171"/>
    </location>
</feature>
<dbReference type="Proteomes" id="UP000054279">
    <property type="component" value="Unassembled WGS sequence"/>
</dbReference>
<feature type="region of interest" description="Disordered" evidence="1">
    <location>
        <begin position="1"/>
        <end position="58"/>
    </location>
</feature>
<name>A0A0C9VHM6_SPHS4</name>
<organism evidence="2 3">
    <name type="scientific">Sphaerobolus stellatus (strain SS14)</name>
    <dbReference type="NCBI Taxonomy" id="990650"/>
    <lineage>
        <taxon>Eukaryota</taxon>
        <taxon>Fungi</taxon>
        <taxon>Dikarya</taxon>
        <taxon>Basidiomycota</taxon>
        <taxon>Agaricomycotina</taxon>
        <taxon>Agaricomycetes</taxon>
        <taxon>Phallomycetidae</taxon>
        <taxon>Geastrales</taxon>
        <taxon>Sphaerobolaceae</taxon>
        <taxon>Sphaerobolus</taxon>
    </lineage>
</organism>